<comment type="caution">
    <text evidence="1">The sequence shown here is derived from an EMBL/GenBank/DDBJ whole genome shotgun (WGS) entry which is preliminary data.</text>
</comment>
<feature type="non-terminal residue" evidence="1">
    <location>
        <position position="1"/>
    </location>
</feature>
<evidence type="ECO:0000313" key="1">
    <source>
        <dbReference type="EMBL" id="VEL18344.1"/>
    </source>
</evidence>
<sequence length="150" mass="16096">VQPSCDEARAFKCKYSFLSCETHLHHYIWSTSLTFHTGNPLLLPQLQEPSSRLFLHSQPIISSSQPSNGLRGLTALSGQAATSRVPPIARFDDPAVASSCDDSGEAVAASDAFQHKIDGGQTSAACTADWADEEPLDDYVIVNADGSVFQ</sequence>
<dbReference type="AlphaFoldDB" id="A0A3S4ZRY4"/>
<proteinExistence type="predicted"/>
<name>A0A3S4ZRY4_9PLAT</name>
<protein>
    <submittedName>
        <fullName evidence="1">Uncharacterized protein</fullName>
    </submittedName>
</protein>
<gene>
    <name evidence="1" type="ORF">PXEA_LOCUS11784</name>
</gene>
<accession>A0A3S4ZRY4</accession>
<dbReference type="EMBL" id="CAAALY010036614">
    <property type="protein sequence ID" value="VEL18344.1"/>
    <property type="molecule type" value="Genomic_DNA"/>
</dbReference>
<evidence type="ECO:0000313" key="2">
    <source>
        <dbReference type="Proteomes" id="UP000784294"/>
    </source>
</evidence>
<dbReference type="Proteomes" id="UP000784294">
    <property type="component" value="Unassembled WGS sequence"/>
</dbReference>
<reference evidence="1" key="1">
    <citation type="submission" date="2018-11" db="EMBL/GenBank/DDBJ databases">
        <authorList>
            <consortium name="Pathogen Informatics"/>
        </authorList>
    </citation>
    <scope>NUCLEOTIDE SEQUENCE</scope>
</reference>
<organism evidence="1 2">
    <name type="scientific">Protopolystoma xenopodis</name>
    <dbReference type="NCBI Taxonomy" id="117903"/>
    <lineage>
        <taxon>Eukaryota</taxon>
        <taxon>Metazoa</taxon>
        <taxon>Spiralia</taxon>
        <taxon>Lophotrochozoa</taxon>
        <taxon>Platyhelminthes</taxon>
        <taxon>Monogenea</taxon>
        <taxon>Polyopisthocotylea</taxon>
        <taxon>Polystomatidea</taxon>
        <taxon>Polystomatidae</taxon>
        <taxon>Protopolystoma</taxon>
    </lineage>
</organism>
<keyword evidence="2" id="KW-1185">Reference proteome</keyword>